<dbReference type="RefSeq" id="WP_146060859.1">
    <property type="nucleotide sequence ID" value="NZ_FNVG01000009.1"/>
</dbReference>
<sequence>MATVQIFSNEACMPTGETLPFEAPRNFYSAVAVCEDYAKNSVTFMATCIAIVPLEGDKRLVVMA</sequence>
<name>A0A1H5YD67_9VIBR</name>
<dbReference type="AlphaFoldDB" id="A0A1H5YD67"/>
<dbReference type="Proteomes" id="UP000236721">
    <property type="component" value="Unassembled WGS sequence"/>
</dbReference>
<protein>
    <submittedName>
        <fullName evidence="1">Uncharacterized protein</fullName>
    </submittedName>
</protein>
<proteinExistence type="predicted"/>
<evidence type="ECO:0000313" key="2">
    <source>
        <dbReference type="Proteomes" id="UP000236721"/>
    </source>
</evidence>
<evidence type="ECO:0000313" key="1">
    <source>
        <dbReference type="EMBL" id="SEG21712.1"/>
    </source>
</evidence>
<accession>A0A1H5YD67</accession>
<keyword evidence="2" id="KW-1185">Reference proteome</keyword>
<reference evidence="2" key="1">
    <citation type="submission" date="2016-10" db="EMBL/GenBank/DDBJ databases">
        <authorList>
            <person name="Varghese N."/>
            <person name="Submissions S."/>
        </authorList>
    </citation>
    <scope>NUCLEOTIDE SEQUENCE [LARGE SCALE GENOMIC DNA]</scope>
    <source>
        <strain evidence="2">CGMCC 1.7062</strain>
    </source>
</reference>
<dbReference type="OrthoDB" id="5910004at2"/>
<gene>
    <name evidence="1" type="ORF">SAMN04488244_10915</name>
</gene>
<organism evidence="1 2">
    <name type="scientific">Vibrio hangzhouensis</name>
    <dbReference type="NCBI Taxonomy" id="462991"/>
    <lineage>
        <taxon>Bacteria</taxon>
        <taxon>Pseudomonadati</taxon>
        <taxon>Pseudomonadota</taxon>
        <taxon>Gammaproteobacteria</taxon>
        <taxon>Vibrionales</taxon>
        <taxon>Vibrionaceae</taxon>
        <taxon>Vibrio</taxon>
    </lineage>
</organism>
<dbReference type="EMBL" id="FNVG01000009">
    <property type="protein sequence ID" value="SEG21712.1"/>
    <property type="molecule type" value="Genomic_DNA"/>
</dbReference>